<organism evidence="1 2">
    <name type="scientific">Shewanella cyperi</name>
    <dbReference type="NCBI Taxonomy" id="2814292"/>
    <lineage>
        <taxon>Bacteria</taxon>
        <taxon>Pseudomonadati</taxon>
        <taxon>Pseudomonadota</taxon>
        <taxon>Gammaproteobacteria</taxon>
        <taxon>Alteromonadales</taxon>
        <taxon>Shewanellaceae</taxon>
        <taxon>Shewanella</taxon>
    </lineage>
</organism>
<proteinExistence type="predicted"/>
<sequence length="57" mass="6432">MSYKADGHDIKVAFPVDAISVNKNSIAYTDGKGKNRQTFARRSEAQNFVKWLLSSNR</sequence>
<accession>A0A975AJU6</accession>
<name>A0A975AJU6_9GAMM</name>
<keyword evidence="2" id="KW-1185">Reference proteome</keyword>
<dbReference type="EMBL" id="CP071504">
    <property type="protein sequence ID" value="QSX28682.1"/>
    <property type="molecule type" value="Genomic_DNA"/>
</dbReference>
<dbReference type="KEGG" id="scyp:JYB88_10315"/>
<protein>
    <submittedName>
        <fullName evidence="1">Uncharacterized protein</fullName>
    </submittedName>
</protein>
<reference evidence="1 2" key="1">
    <citation type="submission" date="2021-03" db="EMBL/GenBank/DDBJ databases">
        <title>Novel species identification of genus Shewanella.</title>
        <authorList>
            <person name="Liu G."/>
            <person name="Zhang Q."/>
        </authorList>
    </citation>
    <scope>NUCLEOTIDE SEQUENCE [LARGE SCALE GENOMIC DNA]</scope>
    <source>
        <strain evidence="1 2">FJAT-53726</strain>
    </source>
</reference>
<evidence type="ECO:0000313" key="1">
    <source>
        <dbReference type="EMBL" id="QSX28682.1"/>
    </source>
</evidence>
<dbReference type="AlphaFoldDB" id="A0A975AJU6"/>
<dbReference type="Proteomes" id="UP000663281">
    <property type="component" value="Chromosome"/>
</dbReference>
<gene>
    <name evidence="1" type="ORF">JYB88_10315</name>
</gene>
<evidence type="ECO:0000313" key="2">
    <source>
        <dbReference type="Proteomes" id="UP000663281"/>
    </source>
</evidence>
<dbReference type="RefSeq" id="WP_207319995.1">
    <property type="nucleotide sequence ID" value="NZ_CP071501.1"/>
</dbReference>